<dbReference type="Pfam" id="PF02458">
    <property type="entry name" value="Transferase"/>
    <property type="match status" value="1"/>
</dbReference>
<sequence>MSLHMITKSPAVRVPPCSTTPILTLPLSSIDRCTAGRMSIDSVTVFTHGVKAAKRIRDALAKALVHYYPVAGKITEFNLGEPEVDCTGEGIWFVEANANCSLEEVNYLERPLMIPKEQLLPQPPPETKLQDEILSIQVTKFTCGGFTIGICSSHLVFDGIGFGQFLNAVGEMACGLPKPTVKPVWSREHIPAPPKVPLAGPPPSFTIFNFTTSVVDISLDSINRIKGLYMTETGQKSSTFDVVTAMIFKCRAHAIDLAPEAETRLGFAASTRHLLHGVLPSVEGYYGNCVYPMGITKSSQEINKASLVTVMSIIKDEKAALSTKFEDWMYGRSKSYQNVALDYGTLAVSDWTKVGFNEVNFGWGQPKYVFPLNDDLDIIATAIYLKPPLPKTGIRLILRCVKEEHSAVFFDELSKLAVFSHESLDAALI</sequence>
<dbReference type="Gene3D" id="3.30.559.10">
    <property type="entry name" value="Chloramphenicol acetyltransferase-like domain"/>
    <property type="match status" value="2"/>
</dbReference>
<comment type="similarity">
    <text evidence="1">Belongs to the plant acyltransferase family.</text>
</comment>
<accession>A0AAD5ZUH3</accession>
<evidence type="ECO:0000313" key="2">
    <source>
        <dbReference type="EMBL" id="KAJ3704159.1"/>
    </source>
</evidence>
<proteinExistence type="inferred from homology"/>
<comment type="caution">
    <text evidence="2">The sequence shown here is derived from an EMBL/GenBank/DDBJ whole genome shotgun (WGS) entry which is preliminary data.</text>
</comment>
<keyword evidence="3" id="KW-1185">Reference proteome</keyword>
<protein>
    <submittedName>
        <fullName evidence="2">Uncharacterized protein</fullName>
    </submittedName>
</protein>
<dbReference type="InterPro" id="IPR023213">
    <property type="entry name" value="CAT-like_dom_sf"/>
</dbReference>
<evidence type="ECO:0000256" key="1">
    <source>
        <dbReference type="ARBA" id="ARBA00009861"/>
    </source>
</evidence>
<name>A0AAD5ZUH3_9POAL</name>
<reference evidence="2 3" key="1">
    <citation type="journal article" date="2022" name="Cell">
        <title>Repeat-based holocentromeres influence genome architecture and karyotype evolution.</title>
        <authorList>
            <person name="Hofstatter P.G."/>
            <person name="Thangavel G."/>
            <person name="Lux T."/>
            <person name="Neumann P."/>
            <person name="Vondrak T."/>
            <person name="Novak P."/>
            <person name="Zhang M."/>
            <person name="Costa L."/>
            <person name="Castellani M."/>
            <person name="Scott A."/>
            <person name="Toegelov H."/>
            <person name="Fuchs J."/>
            <person name="Mata-Sucre Y."/>
            <person name="Dias Y."/>
            <person name="Vanzela A.L.L."/>
            <person name="Huettel B."/>
            <person name="Almeida C.C.S."/>
            <person name="Simkova H."/>
            <person name="Souza G."/>
            <person name="Pedrosa-Harand A."/>
            <person name="Macas J."/>
            <person name="Mayer K.F.X."/>
            <person name="Houben A."/>
            <person name="Marques A."/>
        </authorList>
    </citation>
    <scope>NUCLEOTIDE SEQUENCE [LARGE SCALE GENOMIC DNA]</scope>
    <source>
        <strain evidence="2">RhyTen1mFocal</strain>
    </source>
</reference>
<dbReference type="PANTHER" id="PTHR31147">
    <property type="entry name" value="ACYL TRANSFERASE 4"/>
    <property type="match status" value="1"/>
</dbReference>
<dbReference type="PANTHER" id="PTHR31147:SF2">
    <property type="entry name" value="OS01G0615300 PROTEIN"/>
    <property type="match status" value="1"/>
</dbReference>
<gene>
    <name evidence="2" type="ORF">LUZ61_007864</name>
</gene>
<dbReference type="InterPro" id="IPR050898">
    <property type="entry name" value="Plant_acyltransferase"/>
</dbReference>
<dbReference type="AlphaFoldDB" id="A0AAD5ZUH3"/>
<dbReference type="EMBL" id="JAMRDG010000001">
    <property type="protein sequence ID" value="KAJ3704159.1"/>
    <property type="molecule type" value="Genomic_DNA"/>
</dbReference>
<dbReference type="Proteomes" id="UP001210211">
    <property type="component" value="Unassembled WGS sequence"/>
</dbReference>
<organism evidence="2 3">
    <name type="scientific">Rhynchospora tenuis</name>
    <dbReference type="NCBI Taxonomy" id="198213"/>
    <lineage>
        <taxon>Eukaryota</taxon>
        <taxon>Viridiplantae</taxon>
        <taxon>Streptophyta</taxon>
        <taxon>Embryophyta</taxon>
        <taxon>Tracheophyta</taxon>
        <taxon>Spermatophyta</taxon>
        <taxon>Magnoliopsida</taxon>
        <taxon>Liliopsida</taxon>
        <taxon>Poales</taxon>
        <taxon>Cyperaceae</taxon>
        <taxon>Cyperoideae</taxon>
        <taxon>Rhynchosporeae</taxon>
        <taxon>Rhynchospora</taxon>
    </lineage>
</organism>
<evidence type="ECO:0000313" key="3">
    <source>
        <dbReference type="Proteomes" id="UP001210211"/>
    </source>
</evidence>